<dbReference type="AlphaFoldDB" id="A0A0H5DRH9"/>
<proteinExistence type="predicted"/>
<accession>A0A0H5DRH9</accession>
<reference evidence="2" key="1">
    <citation type="submission" date="2015-06" db="EMBL/GenBank/DDBJ databases">
        <authorList>
            <person name="Bertelli C."/>
        </authorList>
    </citation>
    <scope>NUCLEOTIDE SEQUENCE [LARGE SCALE GENOMIC DNA]</scope>
    <source>
        <strain evidence="2">CRIB-30</strain>
    </source>
</reference>
<evidence type="ECO:0000313" key="1">
    <source>
        <dbReference type="EMBL" id="CRX39192.1"/>
    </source>
</evidence>
<sequence>MPPKRPKKIEYLTERIKSCIASGAYRDTFHAALRKNERNISLPEIIHVLKTGRHEKSKDQFDEVFKAWNYALRGETVDGLDLRVIISFDDERDLLIITAFYIEQRR</sequence>
<dbReference type="RefSeq" id="WP_098039057.1">
    <property type="nucleotide sequence ID" value="NZ_CWGJ01000026.1"/>
</dbReference>
<gene>
    <name evidence="1" type="ORF">ELAC_1867</name>
</gene>
<protein>
    <submittedName>
        <fullName evidence="1">Uncharacterized protein</fullName>
    </submittedName>
</protein>
<evidence type="ECO:0000313" key="2">
    <source>
        <dbReference type="Proteomes" id="UP000220251"/>
    </source>
</evidence>
<keyword evidence="2" id="KW-1185">Reference proteome</keyword>
<organism evidence="1 2">
    <name type="scientific">Estrella lausannensis</name>
    <dbReference type="NCBI Taxonomy" id="483423"/>
    <lineage>
        <taxon>Bacteria</taxon>
        <taxon>Pseudomonadati</taxon>
        <taxon>Chlamydiota</taxon>
        <taxon>Chlamydiia</taxon>
        <taxon>Parachlamydiales</taxon>
        <taxon>Candidatus Criblamydiaceae</taxon>
        <taxon>Estrella</taxon>
    </lineage>
</organism>
<dbReference type="EMBL" id="CWGJ01000026">
    <property type="protein sequence ID" value="CRX39192.1"/>
    <property type="molecule type" value="Genomic_DNA"/>
</dbReference>
<name>A0A0H5DRH9_9BACT</name>
<dbReference type="OrthoDB" id="9342815at2"/>
<dbReference type="InterPro" id="IPR025354">
    <property type="entry name" value="DUF4258"/>
</dbReference>
<dbReference type="Proteomes" id="UP000220251">
    <property type="component" value="Unassembled WGS sequence"/>
</dbReference>
<dbReference type="Pfam" id="PF14076">
    <property type="entry name" value="DUF4258"/>
    <property type="match status" value="1"/>
</dbReference>